<gene>
    <name evidence="2" type="primary">OSJNBa0078K05.29</name>
</gene>
<protein>
    <submittedName>
        <fullName evidence="2">Uncharacterized protein</fullName>
    </submittedName>
</protein>
<evidence type="ECO:0000313" key="2">
    <source>
        <dbReference type="EMBL" id="BAD19980.1"/>
    </source>
</evidence>
<keyword evidence="1" id="KW-0732">Signal</keyword>
<dbReference type="EMBL" id="AP005650">
    <property type="protein sequence ID" value="BAD19980.1"/>
    <property type="molecule type" value="Genomic_DNA"/>
</dbReference>
<sequence>MAVIMVAFSFLHLRLANSHGGNEQFDRQGMLHYFLLGFSGGVERSTMENREVRERMHYVH</sequence>
<evidence type="ECO:0000313" key="3">
    <source>
        <dbReference type="Proteomes" id="UP000000763"/>
    </source>
</evidence>
<proteinExistence type="predicted"/>
<dbReference type="Proteomes" id="UP000000763">
    <property type="component" value="Chromosome 2"/>
</dbReference>
<feature type="signal peptide" evidence="1">
    <location>
        <begin position="1"/>
        <end position="16"/>
    </location>
</feature>
<organism evidence="2 3">
    <name type="scientific">Oryza sativa subsp. japonica</name>
    <name type="common">Rice</name>
    <dbReference type="NCBI Taxonomy" id="39947"/>
    <lineage>
        <taxon>Eukaryota</taxon>
        <taxon>Viridiplantae</taxon>
        <taxon>Streptophyta</taxon>
        <taxon>Embryophyta</taxon>
        <taxon>Tracheophyta</taxon>
        <taxon>Spermatophyta</taxon>
        <taxon>Magnoliopsida</taxon>
        <taxon>Liliopsida</taxon>
        <taxon>Poales</taxon>
        <taxon>Poaceae</taxon>
        <taxon>BOP clade</taxon>
        <taxon>Oryzoideae</taxon>
        <taxon>Oryzeae</taxon>
        <taxon>Oryzinae</taxon>
        <taxon>Oryza</taxon>
        <taxon>Oryza sativa</taxon>
    </lineage>
</organism>
<evidence type="ECO:0000256" key="1">
    <source>
        <dbReference type="SAM" id="SignalP"/>
    </source>
</evidence>
<feature type="chain" id="PRO_5004276127" evidence="1">
    <location>
        <begin position="17"/>
        <end position="60"/>
    </location>
</feature>
<reference evidence="3" key="2">
    <citation type="journal article" date="2008" name="Nucleic Acids Res.">
        <title>The rice annotation project database (RAP-DB): 2008 update.</title>
        <authorList>
            <consortium name="The rice annotation project (RAP)"/>
        </authorList>
    </citation>
    <scope>GENOME REANNOTATION</scope>
    <source>
        <strain evidence="3">cv. Nipponbare</strain>
    </source>
</reference>
<name>Q6K3K6_ORYSJ</name>
<reference evidence="3" key="1">
    <citation type="journal article" date="2005" name="Nature">
        <title>The map-based sequence of the rice genome.</title>
        <authorList>
            <consortium name="International rice genome sequencing project (IRGSP)"/>
            <person name="Matsumoto T."/>
            <person name="Wu J."/>
            <person name="Kanamori H."/>
            <person name="Katayose Y."/>
            <person name="Fujisawa M."/>
            <person name="Namiki N."/>
            <person name="Mizuno H."/>
            <person name="Yamamoto K."/>
            <person name="Antonio B.A."/>
            <person name="Baba T."/>
            <person name="Sakata K."/>
            <person name="Nagamura Y."/>
            <person name="Aoki H."/>
            <person name="Arikawa K."/>
            <person name="Arita K."/>
            <person name="Bito T."/>
            <person name="Chiden Y."/>
            <person name="Fujitsuka N."/>
            <person name="Fukunaka R."/>
            <person name="Hamada M."/>
            <person name="Harada C."/>
            <person name="Hayashi A."/>
            <person name="Hijishita S."/>
            <person name="Honda M."/>
            <person name="Hosokawa S."/>
            <person name="Ichikawa Y."/>
            <person name="Idonuma A."/>
            <person name="Iijima M."/>
            <person name="Ikeda M."/>
            <person name="Ikeno M."/>
            <person name="Ito K."/>
            <person name="Ito S."/>
            <person name="Ito T."/>
            <person name="Ito Y."/>
            <person name="Ito Y."/>
            <person name="Iwabuchi A."/>
            <person name="Kamiya K."/>
            <person name="Karasawa W."/>
            <person name="Kurita K."/>
            <person name="Katagiri S."/>
            <person name="Kikuta A."/>
            <person name="Kobayashi H."/>
            <person name="Kobayashi N."/>
            <person name="Machita K."/>
            <person name="Maehara T."/>
            <person name="Masukawa M."/>
            <person name="Mizubayashi T."/>
            <person name="Mukai Y."/>
            <person name="Nagasaki H."/>
            <person name="Nagata Y."/>
            <person name="Naito S."/>
            <person name="Nakashima M."/>
            <person name="Nakama Y."/>
            <person name="Nakamichi Y."/>
            <person name="Nakamura M."/>
            <person name="Meguro A."/>
            <person name="Negishi M."/>
            <person name="Ohta I."/>
            <person name="Ohta T."/>
            <person name="Okamoto M."/>
            <person name="Ono N."/>
            <person name="Saji S."/>
            <person name="Sakaguchi M."/>
            <person name="Sakai K."/>
            <person name="Shibata M."/>
            <person name="Shimokawa T."/>
            <person name="Song J."/>
            <person name="Takazaki Y."/>
            <person name="Terasawa K."/>
            <person name="Tsugane M."/>
            <person name="Tsuji K."/>
            <person name="Ueda S."/>
            <person name="Waki K."/>
            <person name="Yamagata H."/>
            <person name="Yamamoto M."/>
            <person name="Yamamoto S."/>
            <person name="Yamane H."/>
            <person name="Yoshiki S."/>
            <person name="Yoshihara R."/>
            <person name="Yukawa K."/>
            <person name="Zhong H."/>
            <person name="Yano M."/>
            <person name="Yuan Q."/>
            <person name="Ouyang S."/>
            <person name="Liu J."/>
            <person name="Jones K.M."/>
            <person name="Gansberger K."/>
            <person name="Moffat K."/>
            <person name="Hill J."/>
            <person name="Bera J."/>
            <person name="Fadrosh D."/>
            <person name="Jin S."/>
            <person name="Johri S."/>
            <person name="Kim M."/>
            <person name="Overton L."/>
            <person name="Reardon M."/>
            <person name="Tsitrin T."/>
            <person name="Vuong H."/>
            <person name="Weaver B."/>
            <person name="Ciecko A."/>
            <person name="Tallon L."/>
            <person name="Jackson J."/>
            <person name="Pai G."/>
            <person name="Aken S.V."/>
            <person name="Utterback T."/>
            <person name="Reidmuller S."/>
            <person name="Feldblyum T."/>
            <person name="Hsiao J."/>
            <person name="Zismann V."/>
            <person name="Iobst S."/>
            <person name="de Vazeille A.R."/>
            <person name="Buell C.R."/>
            <person name="Ying K."/>
            <person name="Li Y."/>
            <person name="Lu T."/>
            <person name="Huang Y."/>
            <person name="Zhao Q."/>
            <person name="Feng Q."/>
            <person name="Zhang L."/>
            <person name="Zhu J."/>
            <person name="Weng Q."/>
            <person name="Mu J."/>
            <person name="Lu Y."/>
            <person name="Fan D."/>
            <person name="Liu Y."/>
            <person name="Guan J."/>
            <person name="Zhang Y."/>
            <person name="Yu S."/>
            <person name="Liu X."/>
            <person name="Zhang Y."/>
            <person name="Hong G."/>
            <person name="Han B."/>
            <person name="Choisne N."/>
            <person name="Demange N."/>
            <person name="Orjeda G."/>
            <person name="Samain S."/>
            <person name="Cattolico L."/>
            <person name="Pelletier E."/>
            <person name="Couloux A."/>
            <person name="Segurens B."/>
            <person name="Wincker P."/>
            <person name="D'Hont A."/>
            <person name="Scarpelli C."/>
            <person name="Weissenbach J."/>
            <person name="Salanoubat M."/>
            <person name="Quetier F."/>
            <person name="Yu Y."/>
            <person name="Kim H.R."/>
            <person name="Rambo T."/>
            <person name="Currie J."/>
            <person name="Collura K."/>
            <person name="Luo M."/>
            <person name="Yang T."/>
            <person name="Ammiraju J.S.S."/>
            <person name="Engler F."/>
            <person name="Soderlund C."/>
            <person name="Wing R.A."/>
            <person name="Palmer L.E."/>
            <person name="de la Bastide M."/>
            <person name="Spiegel L."/>
            <person name="Nascimento L."/>
            <person name="Zutavern T."/>
            <person name="O'Shaughnessy A."/>
            <person name="Dike S."/>
            <person name="Dedhia N."/>
            <person name="Preston R."/>
            <person name="Balija V."/>
            <person name="McCombie W.R."/>
            <person name="Chow T."/>
            <person name="Chen H."/>
            <person name="Chung M."/>
            <person name="Chen C."/>
            <person name="Shaw J."/>
            <person name="Wu H."/>
            <person name="Hsiao K."/>
            <person name="Chao Y."/>
            <person name="Chu M."/>
            <person name="Cheng C."/>
            <person name="Hour A."/>
            <person name="Lee P."/>
            <person name="Lin S."/>
            <person name="Lin Y."/>
            <person name="Liou J."/>
            <person name="Liu S."/>
            <person name="Hsing Y."/>
            <person name="Raghuvanshi S."/>
            <person name="Mohanty A."/>
            <person name="Bharti A.K."/>
            <person name="Gaur A."/>
            <person name="Gupta V."/>
            <person name="Kumar D."/>
            <person name="Ravi V."/>
            <person name="Vij S."/>
            <person name="Kapur A."/>
            <person name="Khurana P."/>
            <person name="Khurana P."/>
            <person name="Khurana J.P."/>
            <person name="Tyagi A.K."/>
            <person name="Gaikwad K."/>
            <person name="Singh A."/>
            <person name="Dalal V."/>
            <person name="Srivastava S."/>
            <person name="Dixit A."/>
            <person name="Pal A.K."/>
            <person name="Ghazi I.A."/>
            <person name="Yadav M."/>
            <person name="Pandit A."/>
            <person name="Bhargava A."/>
            <person name="Sureshbabu K."/>
            <person name="Batra K."/>
            <person name="Sharma T.R."/>
            <person name="Mohapatra T."/>
            <person name="Singh N.K."/>
            <person name="Messing J."/>
            <person name="Nelson A.B."/>
            <person name="Fuks G."/>
            <person name="Kavchok S."/>
            <person name="Keizer G."/>
            <person name="Linton E."/>
            <person name="Llaca V."/>
            <person name="Song R."/>
            <person name="Tanyolac B."/>
            <person name="Young S."/>
            <person name="Ho-Il K."/>
            <person name="Hahn J.H."/>
            <person name="Sangsakoo G."/>
            <person name="Vanavichit A."/>
            <person name="de Mattos Luiz.A.T."/>
            <person name="Zimmer P.D."/>
            <person name="Malone G."/>
            <person name="Dellagostin O."/>
            <person name="de Oliveira A.C."/>
            <person name="Bevan M."/>
            <person name="Bancroft I."/>
            <person name="Minx P."/>
            <person name="Cordum H."/>
            <person name="Wilson R."/>
            <person name="Cheng Z."/>
            <person name="Jin W."/>
            <person name="Jiang J."/>
            <person name="Leong S.A."/>
            <person name="Iwama H."/>
            <person name="Gojobori T."/>
            <person name="Itoh T."/>
            <person name="Niimura Y."/>
            <person name="Fujii Y."/>
            <person name="Habara T."/>
            <person name="Sakai H."/>
            <person name="Sato Y."/>
            <person name="Wilson G."/>
            <person name="Kumar K."/>
            <person name="McCouch S."/>
            <person name="Juretic N."/>
            <person name="Hoen D."/>
            <person name="Wright S."/>
            <person name="Bruskiewich R."/>
            <person name="Bureau T."/>
            <person name="Miyao A."/>
            <person name="Hirochika H."/>
            <person name="Nishikawa T."/>
            <person name="Kadowaki K."/>
            <person name="Sugiura M."/>
            <person name="Burr B."/>
            <person name="Sasaki T."/>
        </authorList>
    </citation>
    <scope>NUCLEOTIDE SEQUENCE [LARGE SCALE GENOMIC DNA]</scope>
    <source>
        <strain evidence="3">cv. Nipponbare</strain>
    </source>
</reference>
<dbReference type="AlphaFoldDB" id="Q6K3K6"/>
<accession>Q6K3K6</accession>